<name>A0A672K8D1_SINGR</name>
<protein>
    <submittedName>
        <fullName evidence="1">Uncharacterized protein</fullName>
    </submittedName>
</protein>
<organism evidence="1 2">
    <name type="scientific">Sinocyclocheilus grahami</name>
    <name type="common">Dianchi golden-line fish</name>
    <name type="synonym">Barbus grahami</name>
    <dbReference type="NCBI Taxonomy" id="75366"/>
    <lineage>
        <taxon>Eukaryota</taxon>
        <taxon>Metazoa</taxon>
        <taxon>Chordata</taxon>
        <taxon>Craniata</taxon>
        <taxon>Vertebrata</taxon>
        <taxon>Euteleostomi</taxon>
        <taxon>Actinopterygii</taxon>
        <taxon>Neopterygii</taxon>
        <taxon>Teleostei</taxon>
        <taxon>Ostariophysi</taxon>
        <taxon>Cypriniformes</taxon>
        <taxon>Cyprinidae</taxon>
        <taxon>Cyprininae</taxon>
        <taxon>Sinocyclocheilus</taxon>
    </lineage>
</organism>
<evidence type="ECO:0000313" key="1">
    <source>
        <dbReference type="Ensembl" id="ENSSGRP00000005780.1"/>
    </source>
</evidence>
<dbReference type="Proteomes" id="UP000472262">
    <property type="component" value="Unassembled WGS sequence"/>
</dbReference>
<reference evidence="1" key="1">
    <citation type="submission" date="2025-08" db="UniProtKB">
        <authorList>
            <consortium name="Ensembl"/>
        </authorList>
    </citation>
    <scope>IDENTIFICATION</scope>
</reference>
<dbReference type="AlphaFoldDB" id="A0A672K8D1"/>
<accession>A0A672K8D1</accession>
<dbReference type="Ensembl" id="ENSSGRT00000006266.1">
    <property type="protein sequence ID" value="ENSSGRP00000005780.1"/>
    <property type="gene ID" value="ENSSGRG00000003803.1"/>
</dbReference>
<proteinExistence type="predicted"/>
<dbReference type="InParanoid" id="A0A672K8D1"/>
<keyword evidence="2" id="KW-1185">Reference proteome</keyword>
<sequence length="78" mass="9328">MLLCYIIITCWNSKFKKIISVNSNIFELERQEFECSLLDSNSKAKLLVFGGQHFMKERQRLDLRRLLMLWSLSLAIFR</sequence>
<reference evidence="1" key="2">
    <citation type="submission" date="2025-09" db="UniProtKB">
        <authorList>
            <consortium name="Ensembl"/>
        </authorList>
    </citation>
    <scope>IDENTIFICATION</scope>
</reference>
<evidence type="ECO:0000313" key="2">
    <source>
        <dbReference type="Proteomes" id="UP000472262"/>
    </source>
</evidence>